<evidence type="ECO:0000313" key="3">
    <source>
        <dbReference type="Proteomes" id="UP001589619"/>
    </source>
</evidence>
<dbReference type="Pfam" id="PF11518">
    <property type="entry name" value="DUF3221"/>
    <property type="match status" value="1"/>
</dbReference>
<protein>
    <submittedName>
        <fullName evidence="2">DUF3221 domain-containing protein</fullName>
    </submittedName>
</protein>
<keyword evidence="3" id="KW-1185">Reference proteome</keyword>
<organism evidence="2 3">
    <name type="scientific">Paenibacillus hodogayensis</name>
    <dbReference type="NCBI Taxonomy" id="279208"/>
    <lineage>
        <taxon>Bacteria</taxon>
        <taxon>Bacillati</taxon>
        <taxon>Bacillota</taxon>
        <taxon>Bacilli</taxon>
        <taxon>Bacillales</taxon>
        <taxon>Paenibacillaceae</taxon>
        <taxon>Paenibacillus</taxon>
    </lineage>
</organism>
<feature type="chain" id="PRO_5046476419" evidence="1">
    <location>
        <begin position="18"/>
        <end position="134"/>
    </location>
</feature>
<feature type="signal peptide" evidence="1">
    <location>
        <begin position="1"/>
        <end position="17"/>
    </location>
</feature>
<proteinExistence type="predicted"/>
<comment type="caution">
    <text evidence="2">The sequence shown here is derived from an EMBL/GenBank/DDBJ whole genome shotgun (WGS) entry which is preliminary data.</text>
</comment>
<gene>
    <name evidence="2" type="ORF">ACFFNY_19325</name>
</gene>
<accession>A0ABV5W021</accession>
<dbReference type="Proteomes" id="UP001589619">
    <property type="component" value="Unassembled WGS sequence"/>
</dbReference>
<sequence length="134" mass="13588">MRKIAATLLLLSGLLLAQGCGQGKAPADQGVAVRGAVIATGELPGDPGGSLVLVEGKKEDDTKYDNASVSVPKSAKVYKLQDGKKVKATPLDLKSGQKVEVKFTGEVMESNPVQAQAAEVVITDAGPAGTGKGS</sequence>
<dbReference type="EMBL" id="JBHMAG010000013">
    <property type="protein sequence ID" value="MFB9753725.1"/>
    <property type="molecule type" value="Genomic_DNA"/>
</dbReference>
<reference evidence="2 3" key="1">
    <citation type="submission" date="2024-09" db="EMBL/GenBank/DDBJ databases">
        <authorList>
            <person name="Sun Q."/>
            <person name="Mori K."/>
        </authorList>
    </citation>
    <scope>NUCLEOTIDE SEQUENCE [LARGE SCALE GENOMIC DNA]</scope>
    <source>
        <strain evidence="2 3">JCM 12520</strain>
    </source>
</reference>
<dbReference type="RefSeq" id="WP_344914856.1">
    <property type="nucleotide sequence ID" value="NZ_BAAAYO010000014.1"/>
</dbReference>
<dbReference type="InterPro" id="IPR021598">
    <property type="entry name" value="DUF3221"/>
</dbReference>
<dbReference type="PROSITE" id="PS51257">
    <property type="entry name" value="PROKAR_LIPOPROTEIN"/>
    <property type="match status" value="1"/>
</dbReference>
<keyword evidence="1" id="KW-0732">Signal</keyword>
<evidence type="ECO:0000256" key="1">
    <source>
        <dbReference type="SAM" id="SignalP"/>
    </source>
</evidence>
<evidence type="ECO:0000313" key="2">
    <source>
        <dbReference type="EMBL" id="MFB9753725.1"/>
    </source>
</evidence>
<name>A0ABV5W021_9BACL</name>